<comment type="caution">
    <text evidence="2">Lacks conserved residue(s) required for the propagation of feature annotation.</text>
</comment>
<dbReference type="EC" id="2.5.1.-" evidence="2"/>
<accession>A0A437MJQ8</accession>
<dbReference type="CDD" id="cd00475">
    <property type="entry name" value="Cis_IPPS"/>
    <property type="match status" value="1"/>
</dbReference>
<comment type="caution">
    <text evidence="3">The sequence shown here is derived from an EMBL/GenBank/DDBJ whole genome shotgun (WGS) entry which is preliminary data.</text>
</comment>
<feature type="binding site" evidence="2">
    <location>
        <begin position="28"/>
        <end position="31"/>
    </location>
    <ligand>
        <name>substrate</name>
    </ligand>
</feature>
<feature type="binding site" evidence="2">
    <location>
        <position position="195"/>
    </location>
    <ligand>
        <name>substrate</name>
    </ligand>
</feature>
<dbReference type="GO" id="GO:0008834">
    <property type="term" value="F:ditrans,polycis-undecaprenyl-diphosphate synthase [(2E,6E)-farnesyl-diphosphate specific] activity"/>
    <property type="evidence" value="ECO:0007669"/>
    <property type="project" value="TreeGrafter"/>
</dbReference>
<dbReference type="RefSeq" id="WP_127787054.1">
    <property type="nucleotide sequence ID" value="NZ_SACL01000002.1"/>
</dbReference>
<feature type="binding site" evidence="2">
    <location>
        <begin position="72"/>
        <end position="74"/>
    </location>
    <ligand>
        <name>substrate</name>
    </ligand>
</feature>
<evidence type="ECO:0000313" key="3">
    <source>
        <dbReference type="EMBL" id="RVT97825.1"/>
    </source>
</evidence>
<dbReference type="NCBIfam" id="TIGR00055">
    <property type="entry name" value="uppS"/>
    <property type="match status" value="1"/>
</dbReference>
<proteinExistence type="inferred from homology"/>
<dbReference type="AlphaFoldDB" id="A0A437MJQ8"/>
<dbReference type="PROSITE" id="PS01066">
    <property type="entry name" value="UPP_SYNTHASE"/>
    <property type="match status" value="1"/>
</dbReference>
<reference evidence="3 4" key="1">
    <citation type="submission" date="2019-01" db="EMBL/GenBank/DDBJ databases">
        <authorList>
            <person name="Chen W.-M."/>
        </authorList>
    </citation>
    <scope>NUCLEOTIDE SEQUENCE [LARGE SCALE GENOMIC DNA]</scope>
    <source>
        <strain evidence="3 4">CCP-6</strain>
    </source>
</reference>
<evidence type="ECO:0000313" key="4">
    <source>
        <dbReference type="Proteomes" id="UP000282957"/>
    </source>
</evidence>
<keyword evidence="2" id="KW-0479">Metal-binding</keyword>
<dbReference type="Proteomes" id="UP000282957">
    <property type="component" value="Unassembled WGS sequence"/>
</dbReference>
<protein>
    <recommendedName>
        <fullName evidence="2">Isoprenyl transferase</fullName>
        <ecNumber evidence="2">2.5.1.-</ecNumber>
    </recommendedName>
</protein>
<sequence>MDGSADPARGSGTGQRPVPCHVAIIMDGNRRWAEARGLPVALGHRAGAEALRRAIRAAGEAGVQWLTVFAFSSENWRRPAEEVQELTGLLRFYLNHEVKALAKEGVRLRVIGDRCRFGEELRALIERAEADTASKTRLNLNVALSYGARDEILAAARAVAEAAKRGALDPAALDEATFEGFLATAGMPDPDLIIRTSGEQRLSNFLLWQAAYAEFAFLPVLWPDFDAEQFNAALESFATRDRRYGARNP</sequence>
<dbReference type="SUPFAM" id="SSF64005">
    <property type="entry name" value="Undecaprenyl diphosphate synthase"/>
    <property type="match status" value="1"/>
</dbReference>
<feature type="binding site" evidence="2">
    <location>
        <position position="32"/>
    </location>
    <ligand>
        <name>substrate</name>
    </ligand>
</feature>
<feature type="binding site" evidence="2">
    <location>
        <position position="76"/>
    </location>
    <ligand>
        <name>substrate</name>
    </ligand>
</feature>
<dbReference type="EMBL" id="SACL01000002">
    <property type="protein sequence ID" value="RVT97825.1"/>
    <property type="molecule type" value="Genomic_DNA"/>
</dbReference>
<evidence type="ECO:0000256" key="1">
    <source>
        <dbReference type="ARBA" id="ARBA00022679"/>
    </source>
</evidence>
<keyword evidence="2" id="KW-0460">Magnesium</keyword>
<feature type="active site" description="Proton acceptor" evidence="2">
    <location>
        <position position="75"/>
    </location>
</feature>
<comment type="similarity">
    <text evidence="2">Belongs to the UPP synthase family.</text>
</comment>
<dbReference type="Gene3D" id="3.40.1180.10">
    <property type="entry name" value="Decaprenyl diphosphate synthase-like"/>
    <property type="match status" value="1"/>
</dbReference>
<dbReference type="InterPro" id="IPR018520">
    <property type="entry name" value="UPP_synth-like_CS"/>
</dbReference>
<gene>
    <name evidence="3" type="primary">uppS</name>
    <name evidence="3" type="ORF">EOD42_08490</name>
</gene>
<dbReference type="OrthoDB" id="4191603at2"/>
<comment type="function">
    <text evidence="2">Catalyzes the condensation of isopentenyl diphosphate (IPP) with allylic pyrophosphates generating different type of terpenoids.</text>
</comment>
<dbReference type="InterPro" id="IPR036424">
    <property type="entry name" value="UPP_synth-like_sf"/>
</dbReference>
<comment type="cofactor">
    <cofactor evidence="2">
        <name>Mg(2+)</name>
        <dbReference type="ChEBI" id="CHEBI:18420"/>
    </cofactor>
    <text evidence="2">Binds 2 magnesium ions per subunit.</text>
</comment>
<feature type="binding site" evidence="2">
    <location>
        <position position="214"/>
    </location>
    <ligand>
        <name>Mg(2+)</name>
        <dbReference type="ChEBI" id="CHEBI:18420"/>
    </ligand>
</feature>
<dbReference type="GO" id="GO:0005829">
    <property type="term" value="C:cytosol"/>
    <property type="evidence" value="ECO:0007669"/>
    <property type="project" value="TreeGrafter"/>
</dbReference>
<organism evidence="3 4">
    <name type="scientific">Rhodovarius crocodyli</name>
    <dbReference type="NCBI Taxonomy" id="1979269"/>
    <lineage>
        <taxon>Bacteria</taxon>
        <taxon>Pseudomonadati</taxon>
        <taxon>Pseudomonadota</taxon>
        <taxon>Alphaproteobacteria</taxon>
        <taxon>Acetobacterales</taxon>
        <taxon>Roseomonadaceae</taxon>
        <taxon>Rhodovarius</taxon>
    </lineage>
</organism>
<feature type="binding site" evidence="2">
    <location>
        <position position="27"/>
    </location>
    <ligand>
        <name>Mg(2+)</name>
        <dbReference type="ChEBI" id="CHEBI:18420"/>
    </ligand>
</feature>
<dbReference type="GO" id="GO:0000287">
    <property type="term" value="F:magnesium ion binding"/>
    <property type="evidence" value="ECO:0007669"/>
    <property type="project" value="UniProtKB-UniRule"/>
</dbReference>
<feature type="binding site" evidence="2">
    <location>
        <begin position="201"/>
        <end position="203"/>
    </location>
    <ligand>
        <name>substrate</name>
    </ligand>
</feature>
<feature type="binding site" evidence="2">
    <location>
        <position position="44"/>
    </location>
    <ligand>
        <name>substrate</name>
    </ligand>
</feature>
<dbReference type="PANTHER" id="PTHR10291">
    <property type="entry name" value="DEHYDRODOLICHYL DIPHOSPHATE SYNTHASE FAMILY MEMBER"/>
    <property type="match status" value="1"/>
</dbReference>
<keyword evidence="1 2" id="KW-0808">Transferase</keyword>
<feature type="binding site" evidence="2">
    <location>
        <position position="78"/>
    </location>
    <ligand>
        <name>substrate</name>
    </ligand>
</feature>
<keyword evidence="4" id="KW-1185">Reference proteome</keyword>
<dbReference type="FunFam" id="3.40.1180.10:FF:000001">
    <property type="entry name" value="(2E,6E)-farnesyl-diphosphate-specific ditrans,polycis-undecaprenyl-diphosphate synthase"/>
    <property type="match status" value="1"/>
</dbReference>
<feature type="active site" evidence="2">
    <location>
        <position position="27"/>
    </location>
</feature>
<dbReference type="PANTHER" id="PTHR10291:SF0">
    <property type="entry name" value="DEHYDRODOLICHYL DIPHOSPHATE SYNTHASE 2"/>
    <property type="match status" value="1"/>
</dbReference>
<comment type="subunit">
    <text evidence="2">Homodimer.</text>
</comment>
<dbReference type="Pfam" id="PF01255">
    <property type="entry name" value="Prenyltransf"/>
    <property type="match status" value="1"/>
</dbReference>
<dbReference type="InterPro" id="IPR001441">
    <property type="entry name" value="UPP_synth-like"/>
</dbReference>
<dbReference type="HAMAP" id="MF_01139">
    <property type="entry name" value="ISPT"/>
    <property type="match status" value="1"/>
</dbReference>
<dbReference type="GO" id="GO:0016094">
    <property type="term" value="P:polyprenol biosynthetic process"/>
    <property type="evidence" value="ECO:0007669"/>
    <property type="project" value="TreeGrafter"/>
</dbReference>
<name>A0A437MJQ8_9PROT</name>
<evidence type="ECO:0000256" key="2">
    <source>
        <dbReference type="HAMAP-Rule" id="MF_01139"/>
    </source>
</evidence>